<dbReference type="AlphaFoldDB" id="S7ZEK2"/>
<gene>
    <name evidence="2" type="ORF">PDE_03655</name>
</gene>
<feature type="compositionally biased region" description="Pro residues" evidence="1">
    <location>
        <begin position="236"/>
        <end position="248"/>
    </location>
</feature>
<evidence type="ECO:0008006" key="4">
    <source>
        <dbReference type="Google" id="ProtNLM"/>
    </source>
</evidence>
<dbReference type="STRING" id="933388.S7ZEK2"/>
<dbReference type="PANTHER" id="PTHR31644:SF2">
    <property type="entry name" value="TRANSCRIPTIONAL ACTIVATOR ARO80-RELATED"/>
    <property type="match status" value="1"/>
</dbReference>
<dbReference type="PANTHER" id="PTHR31644">
    <property type="entry name" value="TRANSCRIPTIONAL ACTIVATOR ARO80-RELATED"/>
    <property type="match status" value="1"/>
</dbReference>
<feature type="compositionally biased region" description="Polar residues" evidence="1">
    <location>
        <begin position="192"/>
        <end position="205"/>
    </location>
</feature>
<dbReference type="InterPro" id="IPR052780">
    <property type="entry name" value="AAA_Catabolism_Regulators"/>
</dbReference>
<dbReference type="GO" id="GO:0009074">
    <property type="term" value="P:aromatic amino acid family catabolic process"/>
    <property type="evidence" value="ECO:0007669"/>
    <property type="project" value="TreeGrafter"/>
</dbReference>
<protein>
    <recommendedName>
        <fullName evidence="4">Zn(2)-C6 fungal-type domain-containing protein</fullName>
    </recommendedName>
</protein>
<feature type="region of interest" description="Disordered" evidence="1">
    <location>
        <begin position="94"/>
        <end position="116"/>
    </location>
</feature>
<evidence type="ECO:0000313" key="3">
    <source>
        <dbReference type="Proteomes" id="UP000019376"/>
    </source>
</evidence>
<evidence type="ECO:0000256" key="1">
    <source>
        <dbReference type="SAM" id="MobiDB-lite"/>
    </source>
</evidence>
<dbReference type="GO" id="GO:0000981">
    <property type="term" value="F:DNA-binding transcription factor activity, RNA polymerase II-specific"/>
    <property type="evidence" value="ECO:0007669"/>
    <property type="project" value="TreeGrafter"/>
</dbReference>
<evidence type="ECO:0000313" key="2">
    <source>
        <dbReference type="EMBL" id="EPS28709.1"/>
    </source>
</evidence>
<sequence>MLLHGAYKRSFAESAEEPDSTSGQDGDNYAWARHSPSVTADLPRASTVASGPAQDIRLDDDGNGGSESASWDHAAGAQLTSVVDSNVASDRVNSEALVSTPTGSSKAPTPKNVKRPKYTIPYRRNRNPCVACTVQSVRCEMVDRRPPCTRCCDLDQPCVLKYPGKKPVARPPLRHKMTSSTSQDRRGEVVSQLKSPTTTRVSHDQASATTCTRCRTLGIPCIPTRTPSLLVRPLPKTMPPIIDPPLVDPPARGSDDSSEDTSSSSDDISDEASVTSAIKDEPFEDEDCLTSIRVFGHDGIHSRPGDPVARWPQEGPMAEQVESTTRLSNSIVSPNFLHRGSTNPRVVALINQPSFSSNPLCRQEFLDMWAKCRYVKEGLMSAREILDYFHWFSQHLAPHSKIINLNFLSRDTHEQLLMEDTMLGCSLLTISSRFMTLPHPGGRSRSTYIHSQLWRHCEDFIQHIRKYSHSDSRVLGAIESLLLLSDWLPRSAQETVDLSSEWSGELICPDLDSHTEHDTGARSPPVNWKHDVLGPLQRSERLSRRLIRAALNIARVSRIFSDEPPRASDLHVRQAGRQSRIRDLLSIYYIRISCSHGPPFLENGARQAMFGSSNVRIIEPLSDRFTCLWLELTVIMESAGVVFASPSPQMEHVLEGDYSSLRSHWLLPLDRWRGRFDSEVSGMSLDLSCFLLIEFYHLQACLSSLAIQAVVNRAQTLRGRRMHLSSTGRADDAPDVLPTDRELIDQVIHSTLNIFRLVYTIGLGKRLNYAPLRIRICILSASILYLKATSLGGYMMRSILAQMAELKMCITALRSGGIDELDFVPRHAQVLDQHLDEFLCQFAPVRTSAGQMPLSGDEGVARPLDPHNGPCTTDDKTIPLGVSPQSMDFLIKQSQ</sequence>
<accession>S7ZEK2</accession>
<dbReference type="HOGENOM" id="CLU_323154_0_0_1"/>
<name>S7ZEK2_PENO1</name>
<proteinExistence type="predicted"/>
<feature type="region of interest" description="Disordered" evidence="1">
    <location>
        <begin position="232"/>
        <end position="280"/>
    </location>
</feature>
<feature type="compositionally biased region" description="Polar residues" evidence="1">
    <location>
        <begin position="96"/>
        <end position="107"/>
    </location>
</feature>
<dbReference type="Proteomes" id="UP000019376">
    <property type="component" value="Unassembled WGS sequence"/>
</dbReference>
<feature type="region of interest" description="Disordered" evidence="1">
    <location>
        <begin position="1"/>
        <end position="72"/>
    </location>
</feature>
<dbReference type="GO" id="GO:0005634">
    <property type="term" value="C:nucleus"/>
    <property type="evidence" value="ECO:0007669"/>
    <property type="project" value="TreeGrafter"/>
</dbReference>
<dbReference type="EMBL" id="KB644411">
    <property type="protein sequence ID" value="EPS28709.1"/>
    <property type="molecule type" value="Genomic_DNA"/>
</dbReference>
<dbReference type="eggNOG" id="ENOG502QQTI">
    <property type="taxonomic scope" value="Eukaryota"/>
</dbReference>
<dbReference type="OrthoDB" id="4369384at2759"/>
<dbReference type="PhylomeDB" id="S7ZEK2"/>
<reference evidence="2 3" key="1">
    <citation type="journal article" date="2013" name="PLoS ONE">
        <title>Genomic and secretomic analyses reveal unique features of the lignocellulolytic enzyme system of Penicillium decumbens.</title>
        <authorList>
            <person name="Liu G."/>
            <person name="Zhang L."/>
            <person name="Wei X."/>
            <person name="Zou G."/>
            <person name="Qin Y."/>
            <person name="Ma L."/>
            <person name="Li J."/>
            <person name="Zheng H."/>
            <person name="Wang S."/>
            <person name="Wang C."/>
            <person name="Xun L."/>
            <person name="Zhao G.-P."/>
            <person name="Zhou Z."/>
            <person name="Qu Y."/>
        </authorList>
    </citation>
    <scope>NUCLEOTIDE SEQUENCE [LARGE SCALE GENOMIC DNA]</scope>
    <source>
        <strain evidence="3">114-2 / CGMCC 5302</strain>
    </source>
</reference>
<organism evidence="2 3">
    <name type="scientific">Penicillium oxalicum (strain 114-2 / CGMCC 5302)</name>
    <name type="common">Penicillium decumbens</name>
    <dbReference type="NCBI Taxonomy" id="933388"/>
    <lineage>
        <taxon>Eukaryota</taxon>
        <taxon>Fungi</taxon>
        <taxon>Dikarya</taxon>
        <taxon>Ascomycota</taxon>
        <taxon>Pezizomycotina</taxon>
        <taxon>Eurotiomycetes</taxon>
        <taxon>Eurotiomycetidae</taxon>
        <taxon>Eurotiales</taxon>
        <taxon>Aspergillaceae</taxon>
        <taxon>Penicillium</taxon>
    </lineage>
</organism>
<feature type="region of interest" description="Disordered" evidence="1">
    <location>
        <begin position="169"/>
        <end position="205"/>
    </location>
</feature>
<keyword evidence="3" id="KW-1185">Reference proteome</keyword>
<dbReference type="GO" id="GO:0045944">
    <property type="term" value="P:positive regulation of transcription by RNA polymerase II"/>
    <property type="evidence" value="ECO:0007669"/>
    <property type="project" value="TreeGrafter"/>
</dbReference>